<dbReference type="Proteomes" id="UP000807342">
    <property type="component" value="Unassembled WGS sequence"/>
</dbReference>
<dbReference type="InterPro" id="IPR056884">
    <property type="entry name" value="NPHP3-like_N"/>
</dbReference>
<gene>
    <name evidence="3" type="ORF">P691DRAFT_767666</name>
</gene>
<name>A0A9P6BUQ5_9AGAR</name>
<dbReference type="Pfam" id="PF24883">
    <property type="entry name" value="NPHP3_N"/>
    <property type="match status" value="1"/>
</dbReference>
<keyword evidence="1" id="KW-0677">Repeat</keyword>
<evidence type="ECO:0000256" key="1">
    <source>
        <dbReference type="ARBA" id="ARBA00022737"/>
    </source>
</evidence>
<dbReference type="AlphaFoldDB" id="A0A9P6BUQ5"/>
<proteinExistence type="predicted"/>
<evidence type="ECO:0000313" key="4">
    <source>
        <dbReference type="Proteomes" id="UP000807342"/>
    </source>
</evidence>
<keyword evidence="4" id="KW-1185">Reference proteome</keyword>
<comment type="caution">
    <text evidence="3">The sequence shown here is derived from an EMBL/GenBank/DDBJ whole genome shotgun (WGS) entry which is preliminary data.</text>
</comment>
<feature type="domain" description="Nephrocystin 3-like N-terminal" evidence="2">
    <location>
        <begin position="3"/>
        <end position="90"/>
    </location>
</feature>
<dbReference type="EMBL" id="MU152473">
    <property type="protein sequence ID" value="KAF9440511.1"/>
    <property type="molecule type" value="Genomic_DNA"/>
</dbReference>
<dbReference type="OrthoDB" id="5106486at2759"/>
<evidence type="ECO:0000259" key="2">
    <source>
        <dbReference type="Pfam" id="PF24883"/>
    </source>
</evidence>
<reference evidence="3" key="1">
    <citation type="submission" date="2020-11" db="EMBL/GenBank/DDBJ databases">
        <authorList>
            <consortium name="DOE Joint Genome Institute"/>
            <person name="Ahrendt S."/>
            <person name="Riley R."/>
            <person name="Andreopoulos W."/>
            <person name="Labutti K."/>
            <person name="Pangilinan J."/>
            <person name="Ruiz-Duenas F.J."/>
            <person name="Barrasa J.M."/>
            <person name="Sanchez-Garcia M."/>
            <person name="Camarero S."/>
            <person name="Miyauchi S."/>
            <person name="Serrano A."/>
            <person name="Linde D."/>
            <person name="Babiker R."/>
            <person name="Drula E."/>
            <person name="Ayuso-Fernandez I."/>
            <person name="Pacheco R."/>
            <person name="Padilla G."/>
            <person name="Ferreira P."/>
            <person name="Barriuso J."/>
            <person name="Kellner H."/>
            <person name="Castanera R."/>
            <person name="Alfaro M."/>
            <person name="Ramirez L."/>
            <person name="Pisabarro A.G."/>
            <person name="Kuo A."/>
            <person name="Tritt A."/>
            <person name="Lipzen A."/>
            <person name="He G."/>
            <person name="Yan M."/>
            <person name="Ng V."/>
            <person name="Cullen D."/>
            <person name="Martin F."/>
            <person name="Rosso M.-N."/>
            <person name="Henrissat B."/>
            <person name="Hibbett D."/>
            <person name="Martinez A.T."/>
            <person name="Grigoriev I.V."/>
        </authorList>
    </citation>
    <scope>NUCLEOTIDE SEQUENCE</scope>
    <source>
        <strain evidence="3">MF-IS2</strain>
    </source>
</reference>
<evidence type="ECO:0000313" key="3">
    <source>
        <dbReference type="EMBL" id="KAF9440511.1"/>
    </source>
</evidence>
<organism evidence="3 4">
    <name type="scientific">Macrolepiota fuliginosa MF-IS2</name>
    <dbReference type="NCBI Taxonomy" id="1400762"/>
    <lineage>
        <taxon>Eukaryota</taxon>
        <taxon>Fungi</taxon>
        <taxon>Dikarya</taxon>
        <taxon>Basidiomycota</taxon>
        <taxon>Agaricomycotina</taxon>
        <taxon>Agaricomycetes</taxon>
        <taxon>Agaricomycetidae</taxon>
        <taxon>Agaricales</taxon>
        <taxon>Agaricineae</taxon>
        <taxon>Agaricaceae</taxon>
        <taxon>Macrolepiota</taxon>
    </lineage>
</organism>
<protein>
    <recommendedName>
        <fullName evidence="2">Nephrocystin 3-like N-terminal domain-containing protein</fullName>
    </recommendedName>
</protein>
<accession>A0A9P6BUQ5</accession>
<sequence>MEFIPTIVYQFCIRFPDYHNLIDQRIHYHRAILDKTMPAQFKALIVKPLQELEKAGKGIGKRLTIIIDRLDECNSADAQCKIIETIAAAACNGITPFCWAFFSCPEAHIDATFTCTDVIRVTCTSLLPISNDANSDIKLYLCNGFENILQHHNIPMKHQWPSDSDIQMLVKALSGLFIYAVTALQDVDQAGSLKRALHAVCTTTTNLTNSPPFMGLNAFYMVIM</sequence>